<reference evidence="3" key="1">
    <citation type="journal article" date="2017" name="Nat. Microbiol.">
        <title>Global analysis of biosynthetic gene clusters reveals vast potential of secondary metabolite production in Penicillium species.</title>
        <authorList>
            <person name="Nielsen J.C."/>
            <person name="Grijseels S."/>
            <person name="Prigent S."/>
            <person name="Ji B."/>
            <person name="Dainat J."/>
            <person name="Nielsen K.F."/>
            <person name="Frisvad J.C."/>
            <person name="Workman M."/>
            <person name="Nielsen J."/>
        </authorList>
    </citation>
    <scope>NUCLEOTIDE SEQUENCE [LARGE SCALE GENOMIC DNA]</scope>
    <source>
        <strain evidence="3">IBT 24891</strain>
    </source>
</reference>
<feature type="transmembrane region" description="Helical" evidence="1">
    <location>
        <begin position="12"/>
        <end position="31"/>
    </location>
</feature>
<dbReference type="Proteomes" id="UP000191285">
    <property type="component" value="Unassembled WGS sequence"/>
</dbReference>
<dbReference type="OrthoDB" id="3625606at2759"/>
<accession>A0A1V6SPD7</accession>
<dbReference type="Gene3D" id="3.90.1720.30">
    <property type="entry name" value="PPPDE domains"/>
    <property type="match status" value="1"/>
</dbReference>
<evidence type="ECO:0000313" key="3">
    <source>
        <dbReference type="Proteomes" id="UP000191285"/>
    </source>
</evidence>
<comment type="caution">
    <text evidence="2">The sequence shown here is derived from an EMBL/GenBank/DDBJ whole genome shotgun (WGS) entry which is preliminary data.</text>
</comment>
<organism evidence="2 3">
    <name type="scientific">Penicillium steckii</name>
    <dbReference type="NCBI Taxonomy" id="303698"/>
    <lineage>
        <taxon>Eukaryota</taxon>
        <taxon>Fungi</taxon>
        <taxon>Dikarya</taxon>
        <taxon>Ascomycota</taxon>
        <taxon>Pezizomycotina</taxon>
        <taxon>Eurotiomycetes</taxon>
        <taxon>Eurotiomycetidae</taxon>
        <taxon>Eurotiales</taxon>
        <taxon>Aspergillaceae</taxon>
        <taxon>Penicillium</taxon>
    </lineage>
</organism>
<evidence type="ECO:0000256" key="1">
    <source>
        <dbReference type="SAM" id="Phobius"/>
    </source>
</evidence>
<keyword evidence="1" id="KW-1133">Transmembrane helix</keyword>
<dbReference type="AlphaFoldDB" id="A0A1V6SPD7"/>
<proteinExistence type="predicted"/>
<sequence length="345" mass="38703">MVSAQDVVNAKIAGSVLGVCAAVFILIRTIISIDRKRAAEASLKKAAGYTKTVRIPSNEIFKRYKEALDKIVTARLKKESTTSSGEPIFLSHYISRGQFRHWVMHVHNHKYELRQRAADESNPKPYFVAAVSPSDFNFEKYRQSIALHYAPEVGNYFYSLIGWTKYSKERVDKKCHQMFKDFGKYSLFTNNCHDFLQSLAGDIVTTKAPDWDWLIRYDGSGYHYMRKPKIGYNAIICATWSKQLSEEKHHLGAEERQEIDQFIIFLEERVQEFLSDASQKLSLISISNANSDAVFFSNGTMQFDSSGYHYAGVSHDGVSHDGGAAVVSVGHVGAIHYGAVGGGGC</sequence>
<name>A0A1V6SPD7_9EURO</name>
<evidence type="ECO:0008006" key="4">
    <source>
        <dbReference type="Google" id="ProtNLM"/>
    </source>
</evidence>
<protein>
    <recommendedName>
        <fullName evidence="4">PPPDE domain-containing protein</fullName>
    </recommendedName>
</protein>
<dbReference type="InterPro" id="IPR042266">
    <property type="entry name" value="PPPDE_sf"/>
</dbReference>
<evidence type="ECO:0000313" key="2">
    <source>
        <dbReference type="EMBL" id="OQE15925.1"/>
    </source>
</evidence>
<keyword evidence="3" id="KW-1185">Reference proteome</keyword>
<dbReference type="EMBL" id="MLKD01000026">
    <property type="protein sequence ID" value="OQE15925.1"/>
    <property type="molecule type" value="Genomic_DNA"/>
</dbReference>
<keyword evidence="1" id="KW-0812">Transmembrane</keyword>
<keyword evidence="1" id="KW-0472">Membrane</keyword>
<gene>
    <name evidence="2" type="ORF">PENSTE_c026G02339</name>
</gene>